<name>A0A2K8SQ69_9NOSO</name>
<sequence length="126" mass="14377">MGEMGQWGKGWNRMNRQGYTVSQLEMIIAGAGIQTQAVAASLIWASKNPTEEVFEIAAKLARANTVDELWGAYYSTASREVFVATVLTIIHYDLLAELNNGEYYAWIEIKYEGNKYWRIYPSKTRK</sequence>
<dbReference type="AlphaFoldDB" id="A0A2K8SQ69"/>
<dbReference type="EMBL" id="CP024785">
    <property type="protein sequence ID" value="AUB37490.1"/>
    <property type="molecule type" value="Genomic_DNA"/>
</dbReference>
<keyword evidence="2" id="KW-1185">Reference proteome</keyword>
<evidence type="ECO:0000313" key="2">
    <source>
        <dbReference type="Proteomes" id="UP000232003"/>
    </source>
</evidence>
<accession>A0A2K8SQ69</accession>
<gene>
    <name evidence="1" type="ORF">COO91_03435</name>
</gene>
<dbReference type="KEGG" id="nfl:COO91_03435"/>
<organism evidence="1 2">
    <name type="scientific">Nostoc flagelliforme CCNUN1</name>
    <dbReference type="NCBI Taxonomy" id="2038116"/>
    <lineage>
        <taxon>Bacteria</taxon>
        <taxon>Bacillati</taxon>
        <taxon>Cyanobacteriota</taxon>
        <taxon>Cyanophyceae</taxon>
        <taxon>Nostocales</taxon>
        <taxon>Nostocaceae</taxon>
        <taxon>Nostoc</taxon>
    </lineage>
</organism>
<protein>
    <submittedName>
        <fullName evidence="1">Uncharacterized protein</fullName>
    </submittedName>
</protein>
<evidence type="ECO:0000313" key="1">
    <source>
        <dbReference type="EMBL" id="AUB37490.1"/>
    </source>
</evidence>
<dbReference type="Proteomes" id="UP000232003">
    <property type="component" value="Chromosome"/>
</dbReference>
<proteinExistence type="predicted"/>
<reference evidence="1 2" key="1">
    <citation type="submission" date="2017-11" db="EMBL/GenBank/DDBJ databases">
        <title>Complete genome of a free-living desiccation-tolerant cyanobacterium and its photosynthetic adaptation to extreme terrestrial habitat.</title>
        <authorList>
            <person name="Shang J."/>
        </authorList>
    </citation>
    <scope>NUCLEOTIDE SEQUENCE [LARGE SCALE GENOMIC DNA]</scope>
    <source>
        <strain evidence="1 2">CCNUN1</strain>
    </source>
</reference>